<organism evidence="3 4">
    <name type="scientific">Punica granatum</name>
    <name type="common">Pomegranate</name>
    <dbReference type="NCBI Taxonomy" id="22663"/>
    <lineage>
        <taxon>Eukaryota</taxon>
        <taxon>Viridiplantae</taxon>
        <taxon>Streptophyta</taxon>
        <taxon>Embryophyta</taxon>
        <taxon>Tracheophyta</taxon>
        <taxon>Spermatophyta</taxon>
        <taxon>Magnoliopsida</taxon>
        <taxon>eudicotyledons</taxon>
        <taxon>Gunneridae</taxon>
        <taxon>Pentapetalae</taxon>
        <taxon>rosids</taxon>
        <taxon>malvids</taxon>
        <taxon>Myrtales</taxon>
        <taxon>Lythraceae</taxon>
        <taxon>Punica</taxon>
    </lineage>
</organism>
<dbReference type="PROSITE" id="PS52045">
    <property type="entry name" value="NEPROSIN_PEP_CD"/>
    <property type="match status" value="1"/>
</dbReference>
<feature type="region of interest" description="Disordered" evidence="1">
    <location>
        <begin position="9"/>
        <end position="37"/>
    </location>
</feature>
<feature type="domain" description="Neprosin PEP catalytic" evidence="2">
    <location>
        <begin position="1"/>
        <end position="256"/>
    </location>
</feature>
<dbReference type="InterPro" id="IPR004314">
    <property type="entry name" value="Neprosin"/>
</dbReference>
<dbReference type="Pfam" id="PF03080">
    <property type="entry name" value="Neprosin"/>
    <property type="match status" value="1"/>
</dbReference>
<reference evidence="3" key="1">
    <citation type="journal article" date="2020" name="Plant Biotechnol. J.">
        <title>The pomegranate (Punica granatum L.) draft genome dissects genetic divergence between soft- and hard-seeded cultivars.</title>
        <authorList>
            <person name="Luo X."/>
            <person name="Li H."/>
            <person name="Wu Z."/>
            <person name="Yao W."/>
            <person name="Zhao P."/>
            <person name="Cao D."/>
            <person name="Yu H."/>
            <person name="Li K."/>
            <person name="Poudel K."/>
            <person name="Zhao D."/>
            <person name="Zhang F."/>
            <person name="Xia X."/>
            <person name="Chen L."/>
            <person name="Wang Q."/>
            <person name="Jing D."/>
            <person name="Cao S."/>
        </authorList>
    </citation>
    <scope>NUCLEOTIDE SEQUENCE [LARGE SCALE GENOMIC DNA]</scope>
    <source>
        <strain evidence="3">cv. Tunisia</strain>
    </source>
</reference>
<reference evidence="4" key="2">
    <citation type="submission" date="2025-08" db="UniProtKB">
        <authorList>
            <consortium name="RefSeq"/>
        </authorList>
    </citation>
    <scope>IDENTIFICATION</scope>
    <source>
        <tissue evidence="4">Leaf</tissue>
    </source>
</reference>
<protein>
    <submittedName>
        <fullName evidence="4">Uncharacterized protein LOC116187859</fullName>
    </submittedName>
</protein>
<proteinExistence type="predicted"/>
<name>A0A6P8BSL2_PUNGR</name>
<evidence type="ECO:0000259" key="2">
    <source>
        <dbReference type="PROSITE" id="PS52045"/>
    </source>
</evidence>
<dbReference type="RefSeq" id="XP_031372716.1">
    <property type="nucleotide sequence ID" value="XM_031516856.1"/>
</dbReference>
<dbReference type="AlphaFoldDB" id="A0A6P8BSL2"/>
<accession>A0A6P8BSL2</accession>
<sequence length="256" mass="28680">MIYEVKVEKKSIDSENSRGSGISCPDGTVPIRRTTKEDLIRQKSSVRPQDYDPFSSKDPNTYYAVLKLKKLDRPYIFAKGSLNCQNPKADSGEASGAQIWVYGGDGNYISAGWMVNLDLYGDYLTRFTAFWKDQETKNWWLATGKDLVPIGHWPKELFSHLGNGASYIAYGGITKAVPTRVTPPMGSGIADSNFYHTAYFQHIQYKTDPNILETPLWSQTEIHVDCPNVYTVQHPCKIKPKGPNFAFMYGGTPGVC</sequence>
<dbReference type="Proteomes" id="UP000515151">
    <property type="component" value="Chromosome 8"/>
</dbReference>
<gene>
    <name evidence="4" type="primary">LOC116187859</name>
</gene>
<dbReference type="GeneID" id="116187859"/>
<dbReference type="PANTHER" id="PTHR31589">
    <property type="entry name" value="PROTEIN, PUTATIVE (DUF239)-RELATED-RELATED"/>
    <property type="match status" value="1"/>
</dbReference>
<dbReference type="InterPro" id="IPR053168">
    <property type="entry name" value="Glutamic_endopeptidase"/>
</dbReference>
<evidence type="ECO:0000256" key="1">
    <source>
        <dbReference type="SAM" id="MobiDB-lite"/>
    </source>
</evidence>
<dbReference type="OrthoDB" id="1858978at2759"/>
<evidence type="ECO:0000313" key="4">
    <source>
        <dbReference type="RefSeq" id="XP_031372716.1"/>
    </source>
</evidence>
<keyword evidence="3" id="KW-1185">Reference proteome</keyword>
<dbReference type="PANTHER" id="PTHR31589:SF110">
    <property type="entry name" value="PROTEIN, PUTATIVE (DUF239)-RELATED"/>
    <property type="match status" value="1"/>
</dbReference>
<evidence type="ECO:0000313" key="3">
    <source>
        <dbReference type="Proteomes" id="UP000515151"/>
    </source>
</evidence>